<comment type="similarity">
    <text evidence="4">Belongs to the glutamate synthase family.</text>
</comment>
<dbReference type="FunFam" id="2.160.20.60:FF:000001">
    <property type="entry name" value="Glutamate synthase, large subunit"/>
    <property type="match status" value="1"/>
</dbReference>
<keyword evidence="10" id="KW-0274">FAD</keyword>
<dbReference type="Pfam" id="PF04898">
    <property type="entry name" value="Glu_syn_central"/>
    <property type="match status" value="1"/>
</dbReference>
<dbReference type="InterPro" id="IPR002932">
    <property type="entry name" value="Glu_synthdom"/>
</dbReference>
<dbReference type="GO" id="GO:0046872">
    <property type="term" value="F:metal ion binding"/>
    <property type="evidence" value="ECO:0007669"/>
    <property type="project" value="UniProtKB-KW"/>
</dbReference>
<keyword evidence="24" id="KW-1185">Reference proteome</keyword>
<evidence type="ECO:0000256" key="9">
    <source>
        <dbReference type="ARBA" id="ARBA00022723"/>
    </source>
</evidence>
<evidence type="ECO:0000256" key="5">
    <source>
        <dbReference type="ARBA" id="ARBA00012079"/>
    </source>
</evidence>
<dbReference type="SUPFAM" id="SSF51395">
    <property type="entry name" value="FMN-linked oxidoreductases"/>
    <property type="match status" value="1"/>
</dbReference>
<evidence type="ECO:0000256" key="8">
    <source>
        <dbReference type="ARBA" id="ARBA00022643"/>
    </source>
</evidence>
<dbReference type="InterPro" id="IPR017932">
    <property type="entry name" value="GATase_2_dom"/>
</dbReference>
<dbReference type="KEGG" id="samy:DB32_006108"/>
<evidence type="ECO:0000256" key="17">
    <source>
        <dbReference type="ARBA" id="ARBA00037898"/>
    </source>
</evidence>
<evidence type="ECO:0000313" key="23">
    <source>
        <dbReference type="EMBL" id="AKF08959.1"/>
    </source>
</evidence>
<evidence type="ECO:0000256" key="16">
    <source>
        <dbReference type="ARBA" id="ARBA00023291"/>
    </source>
</evidence>
<comment type="cofactor">
    <cofactor evidence="2">
        <name>[3Fe-4S] cluster</name>
        <dbReference type="ChEBI" id="CHEBI:21137"/>
    </cofactor>
</comment>
<feature type="region of interest" description="Disordered" evidence="21">
    <location>
        <begin position="931"/>
        <end position="951"/>
    </location>
</feature>
<dbReference type="EMBL" id="CP011125">
    <property type="protein sequence ID" value="AKF08959.1"/>
    <property type="molecule type" value="Genomic_DNA"/>
</dbReference>
<keyword evidence="11" id="KW-0315">Glutamine amidotransferase</keyword>
<dbReference type="PANTHER" id="PTHR11938">
    <property type="entry name" value="FAD NADPH DEHYDROGENASE/OXIDOREDUCTASE"/>
    <property type="match status" value="1"/>
</dbReference>
<evidence type="ECO:0000256" key="7">
    <source>
        <dbReference type="ARBA" id="ARBA00022630"/>
    </source>
</evidence>
<accession>A0A0F6SGM6</accession>
<evidence type="ECO:0000256" key="10">
    <source>
        <dbReference type="ARBA" id="ARBA00022827"/>
    </source>
</evidence>
<dbReference type="GO" id="GO:0051538">
    <property type="term" value="F:3 iron, 4 sulfur cluster binding"/>
    <property type="evidence" value="ECO:0007669"/>
    <property type="project" value="UniProtKB-KW"/>
</dbReference>
<feature type="domain" description="Glutamine amidotransferase type-2" evidence="22">
    <location>
        <begin position="38"/>
        <end position="437"/>
    </location>
</feature>
<evidence type="ECO:0000256" key="13">
    <source>
        <dbReference type="ARBA" id="ARBA00023004"/>
    </source>
</evidence>
<evidence type="ECO:0000256" key="21">
    <source>
        <dbReference type="SAM" id="MobiDB-lite"/>
    </source>
</evidence>
<feature type="compositionally biased region" description="Basic and acidic residues" evidence="21">
    <location>
        <begin position="941"/>
        <end position="951"/>
    </location>
</feature>
<evidence type="ECO:0000256" key="18">
    <source>
        <dbReference type="ARBA" id="ARBA00048151"/>
    </source>
</evidence>
<dbReference type="FunFam" id="3.60.20.10:FF:000001">
    <property type="entry name" value="Glutamate synthase, large subunit"/>
    <property type="match status" value="1"/>
</dbReference>
<dbReference type="InterPro" id="IPR036485">
    <property type="entry name" value="Glu_synth_asu_C_sf"/>
</dbReference>
<dbReference type="RefSeq" id="WP_083457930.1">
    <property type="nucleotide sequence ID" value="NZ_CP011125.1"/>
</dbReference>
<evidence type="ECO:0000259" key="22">
    <source>
        <dbReference type="PROSITE" id="PS51278"/>
    </source>
</evidence>
<keyword evidence="12" id="KW-0560">Oxidoreductase</keyword>
<dbReference type="Gene3D" id="3.20.20.70">
    <property type="entry name" value="Aldolase class I"/>
    <property type="match status" value="2"/>
</dbReference>
<dbReference type="GO" id="GO:0006537">
    <property type="term" value="P:glutamate biosynthetic process"/>
    <property type="evidence" value="ECO:0007669"/>
    <property type="project" value="UniProtKB-KW"/>
</dbReference>
<sequence length="1527" mass="166971">MNESRDHQDEGVEPASPEVRRLAAAEGLYRPEKESDACGVGFVATLRGDRTHAIVTNALTVLENLEHRGAAASDPLTGDGAGILIQIPHELLAQECAKLDIPLGAPGTYGLGMLFLPRDEALRAEVIALIERIVEGEEQVVLGWREVPVQTDKAGPAAQKTMPHVAQILIGPGTLPSDDAALDRKLYVIRKRVESESRRLGLREEEYPYFASLSTRTVVYKGLLTPEQLPRYYVDLADARTTTALALVHQRFSTNTFPSWSRAHPYRRIAHNGEINTLRGNVNWMKAREPVLQAPVFGEDVQKLLPIIDENGSDSAMFDDVLELLVHTGRSLPHAMMMMIPEAWQQHTSMDPVRRAFYEYHSCVMEPWDGPACIAFTDGRFIGATLDRNGLRPARYVVTKDGMIVMASEVGVLDVEPENVAAKNRLQPGRMLLVDTKEGRIVDDAEIKSQVASRRPYGRWVGDHMIRLGELAEQRGSVPPPVDALTRRRLQQAWGYTEEELRIVLAPMAALGEEAIGSMGNDTPPAVLSDRPQLLFSYFRQLFAQVTNPPIDPIREQLVMSLVQCLGPESNLFVESPQHSRKLQIESPILSEEDLEKIRALDQPGLLAHTIGTLFDPKQGIERALLEMCHEAEEAVRQGSTLLILSDRGATKDRAPVPSLLALCAISRHLIAQGLRQRCGLIVESGEPREVMHVCLLIGYGAGAVCPWMAYDSIAAMHAEGLLGAPSASEQLPLHKVLAKYRKSIEKGLLKVMSKMGISTIQSYRGAQIFEALGLSKALIERFFPGTPTHVEGIDIADIERETLARHAAAWAKPKLDVLESELDPGGSYQFRRGGERHAWNPGTIAMLQHAVRGGYYDKFKAWTKRVDDETRAEGAIRGLLDFVPAEPISIDEVEPAHEIVKRFKTGAMSFGSISKEAHETLAIAMNRIGAKSNTGEGGEDPERWTPDENGDLRRSSIKQVASGRFGVTIEYLTNADELQIKIAQGAKPGEGGQLPGHKVDAHIAKTRHSTEGVGLISPPPHHDIYSIEDLAQLVYDLKNANPGARVSVKLVSEAGVGTVAAGVAKAKADLILISGDSGGTGASPLTSIKHAGLAWEIGLAETQQVLVLNGLRGRVRVETDGQMKTGRDVVIAALLGAEEVGFGTISLITMGCVMMRVCHLNTCPVGVATQDPRLRARFSGQPEHVINFFSFVAEEVRELMAQLGFRTFDEMIGRVDRLRQREDVKHGKAQKLDLSRLLWAPPIAGPRRRVAEQDHELELAMDTVLLEQARPALERGDAVEIRMPIRNVHRTACTMLSHEVAKRYGVEGMPDGTIRIHFTGSAGQSFGAFLARGIDVTLEGDANDGCGKGLSGGRIVVHPPEGAGFVPEENIAIGNVALYGATSGELFVRGMAGERFAVRNSGATAVVEGCGDHGCEYMTGGLVVVLGPTGRNFAAGMSGGIAYVLDADGLFETRVNKGMVELETLDAEDLQRIRSLVHRHYQRTMSAHAWKVLSGWKQWSRRFVKVMPVEYRKVLDAKRGASVRIA</sequence>
<evidence type="ECO:0000256" key="14">
    <source>
        <dbReference type="ARBA" id="ARBA00023014"/>
    </source>
</evidence>
<dbReference type="Pfam" id="PF01645">
    <property type="entry name" value="Glu_synthase"/>
    <property type="match status" value="1"/>
</dbReference>
<keyword evidence="14" id="KW-0411">Iron-sulfur</keyword>
<dbReference type="CDD" id="cd00982">
    <property type="entry name" value="gltB_C"/>
    <property type="match status" value="1"/>
</dbReference>
<dbReference type="Gene3D" id="3.60.20.10">
    <property type="entry name" value="Glutamine Phosphoribosylpyrophosphate, subunit 1, domain 1"/>
    <property type="match status" value="1"/>
</dbReference>
<evidence type="ECO:0000256" key="4">
    <source>
        <dbReference type="ARBA" id="ARBA00009716"/>
    </source>
</evidence>
<evidence type="ECO:0000256" key="2">
    <source>
        <dbReference type="ARBA" id="ARBA00001927"/>
    </source>
</evidence>
<evidence type="ECO:0000256" key="6">
    <source>
        <dbReference type="ARBA" id="ARBA00022605"/>
    </source>
</evidence>
<keyword evidence="6" id="KW-0028">Amino-acid biosynthesis</keyword>
<keyword evidence="8" id="KW-0288">FMN</keyword>
<organism evidence="23 24">
    <name type="scientific">Sandaracinus amylolyticus</name>
    <dbReference type="NCBI Taxonomy" id="927083"/>
    <lineage>
        <taxon>Bacteria</taxon>
        <taxon>Pseudomonadati</taxon>
        <taxon>Myxococcota</taxon>
        <taxon>Polyangia</taxon>
        <taxon>Polyangiales</taxon>
        <taxon>Sandaracinaceae</taxon>
        <taxon>Sandaracinus</taxon>
    </lineage>
</organism>
<keyword evidence="7" id="KW-0285">Flavoprotein</keyword>
<proteinExistence type="inferred from homology"/>
<dbReference type="EC" id="1.4.1.13" evidence="5"/>
<evidence type="ECO:0000256" key="12">
    <source>
        <dbReference type="ARBA" id="ARBA00023002"/>
    </source>
</evidence>
<comment type="cofactor">
    <cofactor evidence="3">
        <name>FAD</name>
        <dbReference type="ChEBI" id="CHEBI:57692"/>
    </cofactor>
</comment>
<evidence type="ECO:0000313" key="24">
    <source>
        <dbReference type="Proteomes" id="UP000034883"/>
    </source>
</evidence>
<dbReference type="PROSITE" id="PS51278">
    <property type="entry name" value="GATASE_TYPE_2"/>
    <property type="match status" value="1"/>
</dbReference>
<dbReference type="CDD" id="cd02808">
    <property type="entry name" value="GltS_FMN"/>
    <property type="match status" value="1"/>
</dbReference>
<evidence type="ECO:0000256" key="3">
    <source>
        <dbReference type="ARBA" id="ARBA00001974"/>
    </source>
</evidence>
<evidence type="ECO:0000256" key="15">
    <source>
        <dbReference type="ARBA" id="ARBA00023164"/>
    </source>
</evidence>
<evidence type="ECO:0000256" key="19">
    <source>
        <dbReference type="ARBA" id="ARBA00072108"/>
    </source>
</evidence>
<dbReference type="Gene3D" id="2.160.20.60">
    <property type="entry name" value="Glutamate synthase, alpha subunit, C-terminal domain"/>
    <property type="match status" value="1"/>
</dbReference>
<reference evidence="23 24" key="1">
    <citation type="submission" date="2015-03" db="EMBL/GenBank/DDBJ databases">
        <title>Genome assembly of Sandaracinus amylolyticus DSM 53668.</title>
        <authorList>
            <person name="Sharma G."/>
            <person name="Subramanian S."/>
        </authorList>
    </citation>
    <scope>NUCLEOTIDE SEQUENCE [LARGE SCALE GENOMIC DNA]</scope>
    <source>
        <strain evidence="23 24">DSM 53668</strain>
    </source>
</reference>
<dbReference type="NCBIfam" id="NF008730">
    <property type="entry name" value="PRK11750.1"/>
    <property type="match status" value="1"/>
</dbReference>
<keyword evidence="9" id="KW-0479">Metal-binding</keyword>
<gene>
    <name evidence="23" type="ORF">DB32_006108</name>
</gene>
<comment type="pathway">
    <text evidence="17">Amino-acid biosynthesis; L-glutamate biosynthesis via GLT pathway; L-glutamate from 2-oxoglutarate and L-glutamine (NADP(+) route): step 1/1.</text>
</comment>
<dbReference type="InterPro" id="IPR002489">
    <property type="entry name" value="Glu_synth_asu_C"/>
</dbReference>
<comment type="catalytic activity">
    <reaction evidence="18">
        <text>2 L-glutamate + NADP(+) = L-glutamine + 2-oxoglutarate + NADPH + H(+)</text>
        <dbReference type="Rhea" id="RHEA:15501"/>
        <dbReference type="ChEBI" id="CHEBI:15378"/>
        <dbReference type="ChEBI" id="CHEBI:16810"/>
        <dbReference type="ChEBI" id="CHEBI:29985"/>
        <dbReference type="ChEBI" id="CHEBI:57783"/>
        <dbReference type="ChEBI" id="CHEBI:58349"/>
        <dbReference type="ChEBI" id="CHEBI:58359"/>
        <dbReference type="EC" id="1.4.1.13"/>
    </reaction>
</comment>
<dbReference type="FunFam" id="3.20.20.70:FF:000031">
    <property type="entry name" value="Glutamate synthase 1 [NADH]"/>
    <property type="match status" value="1"/>
</dbReference>
<name>A0A0F6SGM6_9BACT</name>
<keyword evidence="16" id="KW-0003">3Fe-4S</keyword>
<dbReference type="GO" id="GO:0004355">
    <property type="term" value="F:glutamate synthase (NADPH) activity"/>
    <property type="evidence" value="ECO:0007669"/>
    <property type="project" value="UniProtKB-EC"/>
</dbReference>
<dbReference type="Pfam" id="PF00310">
    <property type="entry name" value="GATase_2"/>
    <property type="match status" value="1"/>
</dbReference>
<dbReference type="InterPro" id="IPR029055">
    <property type="entry name" value="Ntn_hydrolases_N"/>
</dbReference>
<dbReference type="InterPro" id="IPR006982">
    <property type="entry name" value="Glu_synth_centr_N"/>
</dbReference>
<comment type="cofactor">
    <cofactor evidence="1">
        <name>FMN</name>
        <dbReference type="ChEBI" id="CHEBI:58210"/>
    </cofactor>
</comment>
<dbReference type="GO" id="GO:0019676">
    <property type="term" value="P:ammonia assimilation cycle"/>
    <property type="evidence" value="ECO:0007669"/>
    <property type="project" value="TreeGrafter"/>
</dbReference>
<dbReference type="CDD" id="cd00713">
    <property type="entry name" value="GltS"/>
    <property type="match status" value="1"/>
</dbReference>
<evidence type="ECO:0000256" key="11">
    <source>
        <dbReference type="ARBA" id="ARBA00022962"/>
    </source>
</evidence>
<evidence type="ECO:0000256" key="20">
    <source>
        <dbReference type="ARBA" id="ARBA00079921"/>
    </source>
</evidence>
<dbReference type="OrthoDB" id="9758182at2"/>
<protein>
    <recommendedName>
        <fullName evidence="19">Glutamate synthase [NADPH] large chain</fullName>
        <ecNumber evidence="5">1.4.1.13</ecNumber>
    </recommendedName>
    <alternativeName>
        <fullName evidence="20">Glutamate synthase subunit alpha</fullName>
    </alternativeName>
</protein>
<evidence type="ECO:0000256" key="1">
    <source>
        <dbReference type="ARBA" id="ARBA00001917"/>
    </source>
</evidence>
<dbReference type="SUPFAM" id="SSF56235">
    <property type="entry name" value="N-terminal nucleophile aminohydrolases (Ntn hydrolases)"/>
    <property type="match status" value="1"/>
</dbReference>
<dbReference type="SUPFAM" id="SSF69336">
    <property type="entry name" value="Alpha subunit of glutamate synthase, C-terminal domain"/>
    <property type="match status" value="1"/>
</dbReference>
<dbReference type="FunFam" id="3.20.20.70:FF:000053">
    <property type="entry name" value="Glutamate synthase large subunit"/>
    <property type="match status" value="1"/>
</dbReference>
<dbReference type="STRING" id="927083.DB32_006108"/>
<dbReference type="PANTHER" id="PTHR11938:SF133">
    <property type="entry name" value="GLUTAMATE SYNTHASE (NADH)"/>
    <property type="match status" value="1"/>
</dbReference>
<dbReference type="Pfam" id="PF01493">
    <property type="entry name" value="GXGXG"/>
    <property type="match status" value="1"/>
</dbReference>
<keyword evidence="13" id="KW-0408">Iron</keyword>
<dbReference type="Proteomes" id="UP000034883">
    <property type="component" value="Chromosome"/>
</dbReference>
<dbReference type="InterPro" id="IPR050711">
    <property type="entry name" value="ET-N_metabolism_enzyme"/>
</dbReference>
<dbReference type="InterPro" id="IPR013785">
    <property type="entry name" value="Aldolase_TIM"/>
</dbReference>
<keyword evidence="15" id="KW-0314">Glutamate biosynthesis</keyword>